<dbReference type="Pfam" id="PF21082">
    <property type="entry name" value="MS_channel_3rd"/>
    <property type="match status" value="1"/>
</dbReference>
<dbReference type="InterPro" id="IPR011066">
    <property type="entry name" value="MscS_channel_C_sf"/>
</dbReference>
<evidence type="ECO:0000256" key="1">
    <source>
        <dbReference type="ARBA" id="ARBA00004651"/>
    </source>
</evidence>
<comment type="similarity">
    <text evidence="2">Belongs to the MscS (TC 1.A.23) family.</text>
</comment>
<evidence type="ECO:0000259" key="11">
    <source>
        <dbReference type="Pfam" id="PF21088"/>
    </source>
</evidence>
<name>A0ABT8G9U1_9MICO</name>
<dbReference type="InterPro" id="IPR049142">
    <property type="entry name" value="MS_channel_1st"/>
</dbReference>
<evidence type="ECO:0000256" key="7">
    <source>
        <dbReference type="SAM" id="MobiDB-lite"/>
    </source>
</evidence>
<dbReference type="InterPro" id="IPR049278">
    <property type="entry name" value="MS_channel_C"/>
</dbReference>
<comment type="caution">
    <text evidence="12">The sequence shown here is derived from an EMBL/GenBank/DDBJ whole genome shotgun (WGS) entry which is preliminary data.</text>
</comment>
<dbReference type="SUPFAM" id="SSF82689">
    <property type="entry name" value="Mechanosensitive channel protein MscS (YggB), C-terminal domain"/>
    <property type="match status" value="1"/>
</dbReference>
<evidence type="ECO:0000256" key="3">
    <source>
        <dbReference type="ARBA" id="ARBA00022475"/>
    </source>
</evidence>
<feature type="region of interest" description="Disordered" evidence="7">
    <location>
        <begin position="1"/>
        <end position="20"/>
    </location>
</feature>
<feature type="domain" description="Mechanosensitive ion channel MscS C-terminal" evidence="10">
    <location>
        <begin position="229"/>
        <end position="316"/>
    </location>
</feature>
<dbReference type="InterPro" id="IPR045276">
    <property type="entry name" value="YbiO_bact"/>
</dbReference>
<keyword evidence="4 8" id="KW-0812">Transmembrane</keyword>
<feature type="transmembrane region" description="Helical" evidence="8">
    <location>
        <begin position="38"/>
        <end position="59"/>
    </location>
</feature>
<dbReference type="SUPFAM" id="SSF50182">
    <property type="entry name" value="Sm-like ribonucleoproteins"/>
    <property type="match status" value="1"/>
</dbReference>
<dbReference type="SUPFAM" id="SSF82861">
    <property type="entry name" value="Mechanosensitive channel protein MscS (YggB), transmembrane region"/>
    <property type="match status" value="1"/>
</dbReference>
<evidence type="ECO:0000313" key="13">
    <source>
        <dbReference type="Proteomes" id="UP001172728"/>
    </source>
</evidence>
<dbReference type="Gene3D" id="3.30.70.100">
    <property type="match status" value="1"/>
</dbReference>
<evidence type="ECO:0000259" key="9">
    <source>
        <dbReference type="Pfam" id="PF00924"/>
    </source>
</evidence>
<evidence type="ECO:0000256" key="6">
    <source>
        <dbReference type="ARBA" id="ARBA00023136"/>
    </source>
</evidence>
<gene>
    <name evidence="12" type="ORF">QQX09_08490</name>
</gene>
<feature type="compositionally biased region" description="Pro residues" evidence="7">
    <location>
        <begin position="354"/>
        <end position="363"/>
    </location>
</feature>
<feature type="region of interest" description="Disordered" evidence="7">
    <location>
        <begin position="327"/>
        <end position="363"/>
    </location>
</feature>
<dbReference type="PANTHER" id="PTHR30460">
    <property type="entry name" value="MODERATE CONDUCTANCE MECHANOSENSITIVE CHANNEL YBIO"/>
    <property type="match status" value="1"/>
</dbReference>
<dbReference type="Pfam" id="PF21088">
    <property type="entry name" value="MS_channel_1st"/>
    <property type="match status" value="1"/>
</dbReference>
<evidence type="ECO:0000256" key="8">
    <source>
        <dbReference type="SAM" id="Phobius"/>
    </source>
</evidence>
<sequence length="363" mass="39101">MLTLSASPEPSTSPTLEGPASDVQNLWEDLTSDTSGQFIGLGLAILLLVIVWFVGRAVIRGIVMGIEKGTPLDGRARRAMRKAKIKVAEPDTMELRLEGERRRQRANTIGRVLNSTLAVVLVTIGVTTVLSMVGVPVGPLMASAGVVGVALGFGAQSLVKDVLSGVFMLLEDQYGVGDVVNLGEATGSVEEVGLRCTRLRSLDGTVWYVPNGEITRVGNMTRMWSRALVEVRFAYDTDIEAAREAMIDAVKAAQAGHDKVASAILGEPEVAGIESLEYNAVMLRLLVQTNPSTQWDVQREVRHEMRRIFAERGIELAVPGEAMVVDSQGPKRLLHDSARPAGDEQPVDQDGSRLPPPNDGDDE</sequence>
<keyword evidence="3" id="KW-1003">Cell membrane</keyword>
<reference evidence="12" key="1">
    <citation type="submission" date="2023-06" db="EMBL/GenBank/DDBJ databases">
        <title>Sysu t00192.</title>
        <authorList>
            <person name="Gao L."/>
            <person name="Fang B.-Z."/>
            <person name="Li W.-J."/>
        </authorList>
    </citation>
    <scope>NUCLEOTIDE SEQUENCE</scope>
    <source>
        <strain evidence="12">SYSU T00192</strain>
    </source>
</reference>
<keyword evidence="13" id="KW-1185">Reference proteome</keyword>
<feature type="compositionally biased region" description="Polar residues" evidence="7">
    <location>
        <begin position="1"/>
        <end position="15"/>
    </location>
</feature>
<proteinExistence type="inferred from homology"/>
<feature type="transmembrane region" description="Helical" evidence="8">
    <location>
        <begin position="112"/>
        <end position="134"/>
    </location>
</feature>
<dbReference type="Gene3D" id="2.30.30.60">
    <property type="match status" value="1"/>
</dbReference>
<keyword evidence="5 8" id="KW-1133">Transmembrane helix</keyword>
<evidence type="ECO:0000256" key="4">
    <source>
        <dbReference type="ARBA" id="ARBA00022692"/>
    </source>
</evidence>
<protein>
    <submittedName>
        <fullName evidence="12">Mechanosensitive ion channel family protein</fullName>
    </submittedName>
</protein>
<dbReference type="InterPro" id="IPR023408">
    <property type="entry name" value="MscS_beta-dom_sf"/>
</dbReference>
<evidence type="ECO:0000313" key="12">
    <source>
        <dbReference type="EMBL" id="MDN4475893.1"/>
    </source>
</evidence>
<dbReference type="InterPro" id="IPR010920">
    <property type="entry name" value="LSM_dom_sf"/>
</dbReference>
<feature type="domain" description="Mechanosensitive ion channel transmembrane helices 2/3" evidence="11">
    <location>
        <begin position="117"/>
        <end position="156"/>
    </location>
</feature>
<feature type="domain" description="Mechanosensitive ion channel MscS" evidence="9">
    <location>
        <begin position="158"/>
        <end position="222"/>
    </location>
</feature>
<dbReference type="RefSeq" id="WP_301133435.1">
    <property type="nucleotide sequence ID" value="NZ_JAUHPW010000005.1"/>
</dbReference>
<keyword evidence="6 8" id="KW-0472">Membrane</keyword>
<evidence type="ECO:0000256" key="5">
    <source>
        <dbReference type="ARBA" id="ARBA00022989"/>
    </source>
</evidence>
<comment type="subcellular location">
    <subcellularLocation>
        <location evidence="1">Cell membrane</location>
        <topology evidence="1">Multi-pass membrane protein</topology>
    </subcellularLocation>
</comment>
<organism evidence="12 13">
    <name type="scientific">Demequina litoralis</name>
    <dbReference type="NCBI Taxonomy" id="3051660"/>
    <lineage>
        <taxon>Bacteria</taxon>
        <taxon>Bacillati</taxon>
        <taxon>Actinomycetota</taxon>
        <taxon>Actinomycetes</taxon>
        <taxon>Micrococcales</taxon>
        <taxon>Demequinaceae</taxon>
        <taxon>Demequina</taxon>
    </lineage>
</organism>
<dbReference type="InterPro" id="IPR006685">
    <property type="entry name" value="MscS_channel_2nd"/>
</dbReference>
<dbReference type="Pfam" id="PF00924">
    <property type="entry name" value="MS_channel_2nd"/>
    <property type="match status" value="1"/>
</dbReference>
<feature type="compositionally biased region" description="Basic and acidic residues" evidence="7">
    <location>
        <begin position="333"/>
        <end position="342"/>
    </location>
</feature>
<dbReference type="Proteomes" id="UP001172728">
    <property type="component" value="Unassembled WGS sequence"/>
</dbReference>
<dbReference type="InterPro" id="IPR011014">
    <property type="entry name" value="MscS_channel_TM-2"/>
</dbReference>
<dbReference type="EMBL" id="JAUHPW010000005">
    <property type="protein sequence ID" value="MDN4475893.1"/>
    <property type="molecule type" value="Genomic_DNA"/>
</dbReference>
<dbReference type="PANTHER" id="PTHR30460:SF0">
    <property type="entry name" value="MODERATE CONDUCTANCE MECHANOSENSITIVE CHANNEL YBIO"/>
    <property type="match status" value="1"/>
</dbReference>
<evidence type="ECO:0000256" key="2">
    <source>
        <dbReference type="ARBA" id="ARBA00008017"/>
    </source>
</evidence>
<accession>A0ABT8G9U1</accession>
<dbReference type="Gene3D" id="1.10.287.1260">
    <property type="match status" value="1"/>
</dbReference>
<evidence type="ECO:0000259" key="10">
    <source>
        <dbReference type="Pfam" id="PF21082"/>
    </source>
</evidence>